<proteinExistence type="predicted"/>
<dbReference type="RefSeq" id="WP_274796741.1">
    <property type="nucleotide sequence ID" value="NZ_CP113527.1"/>
</dbReference>
<dbReference type="KEGG" id="liu:OU989_08660"/>
<dbReference type="EMBL" id="CP113527">
    <property type="protein sequence ID" value="WDV08535.1"/>
    <property type="molecule type" value="Genomic_DNA"/>
</dbReference>
<feature type="transmembrane region" description="Helical" evidence="1">
    <location>
        <begin position="7"/>
        <end position="24"/>
    </location>
</feature>
<reference evidence="2" key="1">
    <citation type="submission" date="2022-11" db="EMBL/GenBank/DDBJ databases">
        <title>Lysinibacillus irui.</title>
        <authorList>
            <person name="Akintayo S.O."/>
        </authorList>
    </citation>
    <scope>NUCLEOTIDE SEQUENCE</scope>
    <source>
        <strain evidence="2">IRB4-01</strain>
    </source>
</reference>
<evidence type="ECO:0000313" key="3">
    <source>
        <dbReference type="Proteomes" id="UP001219585"/>
    </source>
</evidence>
<keyword evidence="1" id="KW-0472">Membrane</keyword>
<dbReference type="AlphaFoldDB" id="A0AAJ5RNX7"/>
<dbReference type="Proteomes" id="UP001219585">
    <property type="component" value="Chromosome"/>
</dbReference>
<feature type="transmembrane region" description="Helical" evidence="1">
    <location>
        <begin position="56"/>
        <end position="77"/>
    </location>
</feature>
<protein>
    <submittedName>
        <fullName evidence="2">DUF4260 domain-containing protein</fullName>
    </submittedName>
</protein>
<name>A0AAJ5RNX7_9BACI</name>
<dbReference type="InterPro" id="IPR025356">
    <property type="entry name" value="DUF4260"/>
</dbReference>
<keyword evidence="1" id="KW-0812">Transmembrane</keyword>
<keyword evidence="1" id="KW-1133">Transmembrane helix</keyword>
<feature type="transmembrane region" description="Helical" evidence="1">
    <location>
        <begin position="83"/>
        <end position="103"/>
    </location>
</feature>
<evidence type="ECO:0000313" key="2">
    <source>
        <dbReference type="EMBL" id="WDV08535.1"/>
    </source>
</evidence>
<organism evidence="2 3">
    <name type="scientific">Lysinibacillus irui</name>
    <dbReference type="NCBI Taxonomy" id="2998077"/>
    <lineage>
        <taxon>Bacteria</taxon>
        <taxon>Bacillati</taxon>
        <taxon>Bacillota</taxon>
        <taxon>Bacilli</taxon>
        <taxon>Bacillales</taxon>
        <taxon>Bacillaceae</taxon>
        <taxon>Lysinibacillus</taxon>
    </lineage>
</organism>
<dbReference type="Pfam" id="PF14079">
    <property type="entry name" value="DUF4260"/>
    <property type="match status" value="1"/>
</dbReference>
<gene>
    <name evidence="2" type="ORF">OU989_08660</name>
</gene>
<accession>A0AAJ5RNX7</accession>
<feature type="transmembrane region" description="Helical" evidence="1">
    <location>
        <begin position="30"/>
        <end position="49"/>
    </location>
</feature>
<evidence type="ECO:0000256" key="1">
    <source>
        <dbReference type="SAM" id="Phobius"/>
    </source>
</evidence>
<sequence>MMKLRKIISLEYVIAFMITVFFYGHLNFSWLYFIVFLLLPDITMVGYVLNTKIGALFYNIGHSFALPAVLLIIGFMVASPSLLAAALIWLSHIFLDRALGYGLKYEEAFTKTHLQQIA</sequence>